<evidence type="ECO:0000313" key="2">
    <source>
        <dbReference type="EMBL" id="KPX57151.1"/>
    </source>
</evidence>
<proteinExistence type="predicted"/>
<organism evidence="2 3">
    <name type="scientific">Pseudomonas amygdali pv. hibisci</name>
    <dbReference type="NCBI Taxonomy" id="251723"/>
    <lineage>
        <taxon>Bacteria</taxon>
        <taxon>Pseudomonadati</taxon>
        <taxon>Pseudomonadota</taxon>
        <taxon>Gammaproteobacteria</taxon>
        <taxon>Pseudomonadales</taxon>
        <taxon>Pseudomonadaceae</taxon>
        <taxon>Pseudomonas</taxon>
        <taxon>Pseudomonas amygdali</taxon>
    </lineage>
</organism>
<comment type="caution">
    <text evidence="2">The sequence shown here is derived from an EMBL/GenBank/DDBJ whole genome shotgun (WGS) entry which is preliminary data.</text>
</comment>
<dbReference type="Proteomes" id="UP000050545">
    <property type="component" value="Unassembled WGS sequence"/>
</dbReference>
<dbReference type="AlphaFoldDB" id="A0AB34UAY9"/>
<keyword evidence="1" id="KW-0175">Coiled coil</keyword>
<feature type="coiled-coil region" evidence="1">
    <location>
        <begin position="247"/>
        <end position="274"/>
    </location>
</feature>
<protein>
    <submittedName>
        <fullName evidence="2">Uncharacterized protein</fullName>
    </submittedName>
</protein>
<sequence>MMSEIKYTSDGKKVLVVGKLNAEQTIVQEIFVSSGQEIPSGENFVVKSLHDQPAESWKEKNLRELELRYEKSRKTLEAAIDQQASRLTMIKEKAKLHADALFKFVDNSNEAQLVLLKKVMSGQITHIFVSGYSPEIFEWTGSKAYDIDRYNGRVKLEGIKLLSLFGYSEGNLEYRLHTYRDGSGGSEQVFPVCSYAEALALAQTECDAQAAAYLAENRTNFSMADWKKIEGIAIPQAVIEKYEAEADAQRLKRIANLKKELQDLEEKAPIKAKRTA</sequence>
<reference evidence="2 3" key="1">
    <citation type="submission" date="2015-09" db="EMBL/GenBank/DDBJ databases">
        <title>Genome announcement of multiple Pseudomonas syringae strains.</title>
        <authorList>
            <person name="Thakur S."/>
            <person name="Wang P.W."/>
            <person name="Gong Y."/>
            <person name="Weir B.S."/>
            <person name="Guttman D.S."/>
        </authorList>
    </citation>
    <scope>NUCLEOTIDE SEQUENCE [LARGE SCALE GENOMIC DNA]</scope>
    <source>
        <strain evidence="2 3">ICMP9623</strain>
    </source>
</reference>
<evidence type="ECO:0000256" key="1">
    <source>
        <dbReference type="SAM" id="Coils"/>
    </source>
</evidence>
<name>A0AB34UAY9_PSEA0</name>
<evidence type="ECO:0000313" key="3">
    <source>
        <dbReference type="Proteomes" id="UP000050545"/>
    </source>
</evidence>
<accession>A0AB34UAY9</accession>
<gene>
    <name evidence="2" type="ORF">ALO67_02273</name>
</gene>
<dbReference type="EMBL" id="LJQN01000043">
    <property type="protein sequence ID" value="KPX57151.1"/>
    <property type="molecule type" value="Genomic_DNA"/>
</dbReference>